<name>A0A1B1A002_9RHOB</name>
<dbReference type="AlphaFoldDB" id="A0A1B1A002"/>
<evidence type="ECO:0000313" key="2">
    <source>
        <dbReference type="Proteomes" id="UP000013243"/>
    </source>
</evidence>
<organism evidence="1 2">
    <name type="scientific">Tritonibacter mobilis F1926</name>
    <dbReference type="NCBI Taxonomy" id="1265309"/>
    <lineage>
        <taxon>Bacteria</taxon>
        <taxon>Pseudomonadati</taxon>
        <taxon>Pseudomonadota</taxon>
        <taxon>Alphaproteobacteria</taxon>
        <taxon>Rhodobacterales</taxon>
        <taxon>Paracoccaceae</taxon>
        <taxon>Tritonibacter</taxon>
    </lineage>
</organism>
<accession>A0A1B1A002</accession>
<sequence length="151" mass="17011">MSAALKRKIHLGCRELGLDNEARRDLQLVVTGKASMTDMTEAELKAMVKRLEADGFKPASGTKKAFKPAPRADLRLVHKLWGELGRSGQLRDKSRAGLNRFIRARFGDHWAMVPADVDMLTDWSQIDAVIQALKSWGQRAGIDFDWEAHRK</sequence>
<dbReference type="Pfam" id="PF06252">
    <property type="entry name" value="GemA"/>
    <property type="match status" value="1"/>
</dbReference>
<dbReference type="EMBL" id="CP015230">
    <property type="protein sequence ID" value="ANP39915.1"/>
    <property type="molecule type" value="Genomic_DNA"/>
</dbReference>
<reference evidence="1 2" key="1">
    <citation type="journal article" date="2016" name="ISME J.">
        <title>Global occurrence and heterogeneity of the Roseobacter-clade species Ruegeria mobilis.</title>
        <authorList>
            <person name="Sonnenschein E."/>
            <person name="Gram L."/>
        </authorList>
    </citation>
    <scope>NUCLEOTIDE SEQUENCE [LARGE SCALE GENOMIC DNA]</scope>
    <source>
        <strain evidence="1 2">F1926</strain>
    </source>
</reference>
<gene>
    <name evidence="1" type="ORF">K529_003975</name>
</gene>
<dbReference type="InterPro" id="IPR009363">
    <property type="entry name" value="Phage_Mu_Gp16"/>
</dbReference>
<dbReference type="GeneID" id="28248961"/>
<protein>
    <submittedName>
        <fullName evidence="1">Rha family transcriptional regulator</fullName>
    </submittedName>
</protein>
<dbReference type="STRING" id="1265309.K529_003975"/>
<dbReference type="Proteomes" id="UP000013243">
    <property type="component" value="Chromosome"/>
</dbReference>
<proteinExistence type="predicted"/>
<dbReference type="KEGG" id="rmb:K529_003975"/>
<evidence type="ECO:0000313" key="1">
    <source>
        <dbReference type="EMBL" id="ANP39915.1"/>
    </source>
</evidence>
<dbReference type="RefSeq" id="WP_005615255.1">
    <property type="nucleotide sequence ID" value="NZ_CP015230.1"/>
</dbReference>
<dbReference type="OrthoDB" id="7353918at2"/>